<feature type="non-terminal residue" evidence="1">
    <location>
        <position position="1"/>
    </location>
</feature>
<dbReference type="GeneID" id="19144257"/>
<reference evidence="1 2" key="1">
    <citation type="journal article" date="2013" name="PLoS Genet.">
        <title>Comparative genome structure, secondary metabolite, and effector coding capacity across Cochliobolus pathogens.</title>
        <authorList>
            <person name="Condon B.J."/>
            <person name="Leng Y."/>
            <person name="Wu D."/>
            <person name="Bushley K.E."/>
            <person name="Ohm R.A."/>
            <person name="Otillar R."/>
            <person name="Martin J."/>
            <person name="Schackwitz W."/>
            <person name="Grimwood J."/>
            <person name="MohdZainudin N."/>
            <person name="Xue C."/>
            <person name="Wang R."/>
            <person name="Manning V.A."/>
            <person name="Dhillon B."/>
            <person name="Tu Z.J."/>
            <person name="Steffenson B.J."/>
            <person name="Salamov A."/>
            <person name="Sun H."/>
            <person name="Lowry S."/>
            <person name="LaButti K."/>
            <person name="Han J."/>
            <person name="Copeland A."/>
            <person name="Lindquist E."/>
            <person name="Barry K."/>
            <person name="Schmutz J."/>
            <person name="Baker S.E."/>
            <person name="Ciuffetti L.M."/>
            <person name="Grigoriev I.V."/>
            <person name="Zhong S."/>
            <person name="Turgeon B.G."/>
        </authorList>
    </citation>
    <scope>NUCLEOTIDE SEQUENCE [LARGE SCALE GENOMIC DNA]</scope>
    <source>
        <strain evidence="1 2">26-R-13</strain>
    </source>
</reference>
<dbReference type="KEGG" id="bze:COCCADRAFT_111258"/>
<accession>W6XQJ1</accession>
<evidence type="ECO:0000313" key="1">
    <source>
        <dbReference type="EMBL" id="EUC27610.1"/>
    </source>
</evidence>
<keyword evidence="2" id="KW-1185">Reference proteome</keyword>
<dbReference type="AlphaFoldDB" id="W6XQJ1"/>
<evidence type="ECO:0000313" key="2">
    <source>
        <dbReference type="Proteomes" id="UP000053841"/>
    </source>
</evidence>
<sequence length="174" mass="18474">PPRPPSPTPKPPPTAFIPVVGLPSLPRASPSPLGLSAISRLRLKCVWASDLQQLPCPFASITAPASQTIAALFTSAAQESPSSPTHHLFQFCAVATPFHSQLLSHSPTVDTTPNSTSPVKRYPPTDANRLFIAIPHTGSTLQSFFVGHPSLPCDVSPTALLGVHTQPLHTLLRF</sequence>
<organism evidence="1 2">
    <name type="scientific">Cochliobolus carbonum (strain 26-R-13)</name>
    <name type="common">Maize leaf spot fungus</name>
    <name type="synonym">Bipolaris zeicola</name>
    <dbReference type="NCBI Taxonomy" id="930089"/>
    <lineage>
        <taxon>Eukaryota</taxon>
        <taxon>Fungi</taxon>
        <taxon>Dikarya</taxon>
        <taxon>Ascomycota</taxon>
        <taxon>Pezizomycotina</taxon>
        <taxon>Dothideomycetes</taxon>
        <taxon>Pleosporomycetidae</taxon>
        <taxon>Pleosporales</taxon>
        <taxon>Pleosporineae</taxon>
        <taxon>Pleosporaceae</taxon>
        <taxon>Bipolaris</taxon>
    </lineage>
</organism>
<proteinExistence type="predicted"/>
<gene>
    <name evidence="1" type="ORF">COCCADRAFT_111258</name>
</gene>
<dbReference type="RefSeq" id="XP_007718086.1">
    <property type="nucleotide sequence ID" value="XM_007719896.1"/>
</dbReference>
<dbReference type="Proteomes" id="UP000053841">
    <property type="component" value="Unassembled WGS sequence"/>
</dbReference>
<dbReference type="EMBL" id="KI964901">
    <property type="protein sequence ID" value="EUC27610.1"/>
    <property type="molecule type" value="Genomic_DNA"/>
</dbReference>
<name>W6XQJ1_COCC2</name>
<protein>
    <submittedName>
        <fullName evidence="1">Uncharacterized protein</fullName>
    </submittedName>
</protein>
<dbReference type="HOGENOM" id="CLU_1543686_0_0_1"/>